<gene>
    <name evidence="1" type="ORF">AVDCRST_MAG54-3952</name>
</gene>
<name>A0A6J4JRI9_9PSEU</name>
<accession>A0A6J4JRI9</accession>
<dbReference type="EMBL" id="CADCTH010000501">
    <property type="protein sequence ID" value="CAA9285134.1"/>
    <property type="molecule type" value="Genomic_DNA"/>
</dbReference>
<dbReference type="AlphaFoldDB" id="A0A6J4JRI9"/>
<proteinExistence type="predicted"/>
<protein>
    <submittedName>
        <fullName evidence="1">Uncharacterized protein</fullName>
    </submittedName>
</protein>
<reference evidence="1" key="1">
    <citation type="submission" date="2020-02" db="EMBL/GenBank/DDBJ databases">
        <authorList>
            <person name="Meier V. D."/>
        </authorList>
    </citation>
    <scope>NUCLEOTIDE SEQUENCE</scope>
    <source>
        <strain evidence="1">AVDCRST_MAG54</strain>
    </source>
</reference>
<sequence length="89" mass="9484">MTKYRVHLMTDLTRLDDDGLADLLERLVEVGGVPTVPSGVLEVTGSTTADDARVAVEEVGRVLQRALQAMNRPCHVIGVQAGEVGPYGP</sequence>
<organism evidence="1">
    <name type="scientific">uncultured Actinomycetospora sp</name>
    <dbReference type="NCBI Taxonomy" id="1135996"/>
    <lineage>
        <taxon>Bacteria</taxon>
        <taxon>Bacillati</taxon>
        <taxon>Actinomycetota</taxon>
        <taxon>Actinomycetes</taxon>
        <taxon>Pseudonocardiales</taxon>
        <taxon>Pseudonocardiaceae</taxon>
        <taxon>Actinomycetospora</taxon>
        <taxon>environmental samples</taxon>
    </lineage>
</organism>
<evidence type="ECO:0000313" key="1">
    <source>
        <dbReference type="EMBL" id="CAA9285134.1"/>
    </source>
</evidence>